<sequence length="186" mass="21410">MSLLEDDMVSTTFNNLNPAKKAKISQALLTEFSSHPLPDSQVSRIIKTAGIARGAFYKYFDDLQDAYRYTYQRAIKYIHSGPVDETSEMLTAEQYLKQVTDFVEAVDDSQYCGLLKMHITKNENLLRNWNEDNQQAESLMNQEPLIWANAVLAHETIKLVLLNPSEKKSLLDRYFQAIQKLTKKEL</sequence>
<dbReference type="AlphaFoldDB" id="A0A0R1SEX0"/>
<organism evidence="4 5">
    <name type="scientific">Companilactobacillus versmoldensis DSM 14857 = KCTC 3814</name>
    <dbReference type="NCBI Taxonomy" id="1423815"/>
    <lineage>
        <taxon>Bacteria</taxon>
        <taxon>Bacillati</taxon>
        <taxon>Bacillota</taxon>
        <taxon>Bacilli</taxon>
        <taxon>Lactobacillales</taxon>
        <taxon>Lactobacillaceae</taxon>
        <taxon>Companilactobacillus</taxon>
    </lineage>
</organism>
<dbReference type="STRING" id="1423815.FC27_GL001636"/>
<keyword evidence="1 2" id="KW-0238">DNA-binding</keyword>
<dbReference type="EMBL" id="AZFA01000004">
    <property type="protein sequence ID" value="KRL67612.1"/>
    <property type="molecule type" value="Genomic_DNA"/>
</dbReference>
<proteinExistence type="predicted"/>
<protein>
    <submittedName>
        <fullName evidence="4">Transcriptional regulator</fullName>
    </submittedName>
</protein>
<reference evidence="4 5" key="1">
    <citation type="journal article" date="2015" name="Genome Announc.">
        <title>Expanding the biotechnology potential of lactobacilli through comparative genomics of 213 strains and associated genera.</title>
        <authorList>
            <person name="Sun Z."/>
            <person name="Harris H.M."/>
            <person name="McCann A."/>
            <person name="Guo C."/>
            <person name="Argimon S."/>
            <person name="Zhang W."/>
            <person name="Yang X."/>
            <person name="Jeffery I.B."/>
            <person name="Cooney J.C."/>
            <person name="Kagawa T.F."/>
            <person name="Liu W."/>
            <person name="Song Y."/>
            <person name="Salvetti E."/>
            <person name="Wrobel A."/>
            <person name="Rasinkangas P."/>
            <person name="Parkhill J."/>
            <person name="Rea M.C."/>
            <person name="O'Sullivan O."/>
            <person name="Ritari J."/>
            <person name="Douillard F.P."/>
            <person name="Paul Ross R."/>
            <person name="Yang R."/>
            <person name="Briner A.E."/>
            <person name="Felis G.E."/>
            <person name="de Vos W.M."/>
            <person name="Barrangou R."/>
            <person name="Klaenhammer T.R."/>
            <person name="Caufield P.W."/>
            <person name="Cui Y."/>
            <person name="Zhang H."/>
            <person name="O'Toole P.W."/>
        </authorList>
    </citation>
    <scope>NUCLEOTIDE SEQUENCE [LARGE SCALE GENOMIC DNA]</scope>
    <source>
        <strain evidence="4 5">DSM 14857</strain>
    </source>
</reference>
<evidence type="ECO:0000259" key="3">
    <source>
        <dbReference type="PROSITE" id="PS50977"/>
    </source>
</evidence>
<feature type="DNA-binding region" description="H-T-H motif" evidence="2">
    <location>
        <begin position="41"/>
        <end position="60"/>
    </location>
</feature>
<dbReference type="GO" id="GO:0003677">
    <property type="term" value="F:DNA binding"/>
    <property type="evidence" value="ECO:0007669"/>
    <property type="project" value="UniProtKB-UniRule"/>
</dbReference>
<dbReference type="InterPro" id="IPR001647">
    <property type="entry name" value="HTH_TetR"/>
</dbReference>
<dbReference type="InterPro" id="IPR009057">
    <property type="entry name" value="Homeodomain-like_sf"/>
</dbReference>
<evidence type="ECO:0000256" key="1">
    <source>
        <dbReference type="ARBA" id="ARBA00023125"/>
    </source>
</evidence>
<dbReference type="PATRIC" id="fig|1423815.3.peg.1674"/>
<evidence type="ECO:0000313" key="4">
    <source>
        <dbReference type="EMBL" id="KRL67612.1"/>
    </source>
</evidence>
<feature type="domain" description="HTH tetR-type" evidence="3">
    <location>
        <begin position="18"/>
        <end position="78"/>
    </location>
</feature>
<dbReference type="PROSITE" id="PS50977">
    <property type="entry name" value="HTH_TETR_2"/>
    <property type="match status" value="1"/>
</dbReference>
<dbReference type="Proteomes" id="UP000051647">
    <property type="component" value="Unassembled WGS sequence"/>
</dbReference>
<evidence type="ECO:0000313" key="5">
    <source>
        <dbReference type="Proteomes" id="UP000051647"/>
    </source>
</evidence>
<comment type="caution">
    <text evidence="4">The sequence shown here is derived from an EMBL/GenBank/DDBJ whole genome shotgun (WGS) entry which is preliminary data.</text>
</comment>
<dbReference type="Gene3D" id="1.10.357.10">
    <property type="entry name" value="Tetracycline Repressor, domain 2"/>
    <property type="match status" value="1"/>
</dbReference>
<keyword evidence="5" id="KW-1185">Reference proteome</keyword>
<dbReference type="SUPFAM" id="SSF46689">
    <property type="entry name" value="Homeodomain-like"/>
    <property type="match status" value="1"/>
</dbReference>
<evidence type="ECO:0000256" key="2">
    <source>
        <dbReference type="PROSITE-ProRule" id="PRU00335"/>
    </source>
</evidence>
<gene>
    <name evidence="4" type="ORF">FC27_GL001636</name>
</gene>
<dbReference type="eggNOG" id="COG1309">
    <property type="taxonomic scope" value="Bacteria"/>
</dbReference>
<name>A0A0R1SEX0_9LACO</name>
<accession>A0A0R1SEX0</accession>